<dbReference type="InterPro" id="IPR038765">
    <property type="entry name" value="Papain-like_cys_pep_sf"/>
</dbReference>
<dbReference type="Proteomes" id="UP000697107">
    <property type="component" value="Unassembled WGS sequence"/>
</dbReference>
<reference evidence="1" key="1">
    <citation type="submission" date="2018-10" db="EMBL/GenBank/DDBJ databases">
        <title>Effector identification in a new, highly contiguous assembly of the strawberry crown rot pathogen Phytophthora cactorum.</title>
        <authorList>
            <person name="Armitage A.D."/>
            <person name="Nellist C.F."/>
            <person name="Bates H."/>
            <person name="Vickerstaff R.J."/>
            <person name="Harrison R.J."/>
        </authorList>
    </citation>
    <scope>NUCLEOTIDE SEQUENCE</scope>
    <source>
        <strain evidence="1">15-7</strain>
        <strain evidence="2">P415</strain>
    </source>
</reference>
<dbReference type="SUPFAM" id="SSF54001">
    <property type="entry name" value="Cysteine proteinases"/>
    <property type="match status" value="1"/>
</dbReference>
<dbReference type="AlphaFoldDB" id="A0A8T0YP58"/>
<dbReference type="EMBL" id="RCML01000797">
    <property type="protein sequence ID" value="KAG2969351.1"/>
    <property type="molecule type" value="Genomic_DNA"/>
</dbReference>
<gene>
    <name evidence="1" type="ORF">PC113_g17774</name>
    <name evidence="2" type="ORF">PC118_g17501</name>
</gene>
<evidence type="ECO:0008006" key="4">
    <source>
        <dbReference type="Google" id="ProtNLM"/>
    </source>
</evidence>
<evidence type="ECO:0000313" key="2">
    <source>
        <dbReference type="EMBL" id="KAG2969351.1"/>
    </source>
</evidence>
<protein>
    <recommendedName>
        <fullName evidence="4">Ubiquitin-like protease family profile domain-containing protein</fullName>
    </recommendedName>
</protein>
<proteinExistence type="predicted"/>
<name>A0A8T0YP58_9STRA</name>
<evidence type="ECO:0000313" key="1">
    <source>
        <dbReference type="EMBL" id="KAG2847468.1"/>
    </source>
</evidence>
<comment type="caution">
    <text evidence="1">The sequence shown here is derived from an EMBL/GenBank/DDBJ whole genome shotgun (WGS) entry which is preliminary data.</text>
</comment>
<accession>A0A8T0YP58</accession>
<evidence type="ECO:0000313" key="3">
    <source>
        <dbReference type="Proteomes" id="UP000735874"/>
    </source>
</evidence>
<organism evidence="1 3">
    <name type="scientific">Phytophthora cactorum</name>
    <dbReference type="NCBI Taxonomy" id="29920"/>
    <lineage>
        <taxon>Eukaryota</taxon>
        <taxon>Sar</taxon>
        <taxon>Stramenopiles</taxon>
        <taxon>Oomycota</taxon>
        <taxon>Peronosporomycetes</taxon>
        <taxon>Peronosporales</taxon>
        <taxon>Peronosporaceae</taxon>
        <taxon>Phytophthora</taxon>
    </lineage>
</organism>
<dbReference type="VEuPathDB" id="FungiDB:PC110_g10838"/>
<dbReference type="EMBL" id="RCMG01000788">
    <property type="protein sequence ID" value="KAG2847468.1"/>
    <property type="molecule type" value="Genomic_DNA"/>
</dbReference>
<dbReference type="Proteomes" id="UP000735874">
    <property type="component" value="Unassembled WGS sequence"/>
</dbReference>
<sequence length="92" mass="10622">MDKRANHNLSEELAKELVKRSLPHAYQITSVHSTLQSDGYNCGLFVCLFFWRRLAKKVGSDYTESGLMRRRWDILRMVVQATMDKGSKEKSG</sequence>